<feature type="region of interest" description="Disordered" evidence="1">
    <location>
        <begin position="64"/>
        <end position="101"/>
    </location>
</feature>
<sequence>MFCSPDKTVAASVPLPTADVPAGRWSVGGRAGGWVDGGGGPRGSGEGPLCSGERFDGNLLSPFVDRSHLPPQRPHPLRSLCPPSAPPAPRRDWPHGAPDASMPPLRVDEVSLLLFDGGGRACLIWLTSRREMFRHEWWPALVGAGDAPEEREPGANRLSSASLRGIPEPDLPLSPSSTILLPTLPLTVILLPRLSPPSPLLQAVQASCRLL</sequence>
<keyword evidence="3" id="KW-1185">Reference proteome</keyword>
<evidence type="ECO:0000313" key="3">
    <source>
        <dbReference type="Proteomes" id="UP000814176"/>
    </source>
</evidence>
<organism evidence="2 3">
    <name type="scientific">Rhodofomes roseus</name>
    <dbReference type="NCBI Taxonomy" id="34475"/>
    <lineage>
        <taxon>Eukaryota</taxon>
        <taxon>Fungi</taxon>
        <taxon>Dikarya</taxon>
        <taxon>Basidiomycota</taxon>
        <taxon>Agaricomycotina</taxon>
        <taxon>Agaricomycetes</taxon>
        <taxon>Polyporales</taxon>
        <taxon>Rhodofomes</taxon>
    </lineage>
</organism>
<evidence type="ECO:0000313" key="2">
    <source>
        <dbReference type="EMBL" id="KAH9837937.1"/>
    </source>
</evidence>
<reference evidence="2 3" key="1">
    <citation type="journal article" date="2021" name="Environ. Microbiol.">
        <title>Gene family expansions and transcriptome signatures uncover fungal adaptations to wood decay.</title>
        <authorList>
            <person name="Hage H."/>
            <person name="Miyauchi S."/>
            <person name="Viragh M."/>
            <person name="Drula E."/>
            <person name="Min B."/>
            <person name="Chaduli D."/>
            <person name="Navarro D."/>
            <person name="Favel A."/>
            <person name="Norest M."/>
            <person name="Lesage-Meessen L."/>
            <person name="Balint B."/>
            <person name="Merenyi Z."/>
            <person name="de Eugenio L."/>
            <person name="Morin E."/>
            <person name="Martinez A.T."/>
            <person name="Baldrian P."/>
            <person name="Stursova M."/>
            <person name="Martinez M.J."/>
            <person name="Novotny C."/>
            <person name="Magnuson J.K."/>
            <person name="Spatafora J.W."/>
            <person name="Maurice S."/>
            <person name="Pangilinan J."/>
            <person name="Andreopoulos W."/>
            <person name="LaButti K."/>
            <person name="Hundley H."/>
            <person name="Na H."/>
            <person name="Kuo A."/>
            <person name="Barry K."/>
            <person name="Lipzen A."/>
            <person name="Henrissat B."/>
            <person name="Riley R."/>
            <person name="Ahrendt S."/>
            <person name="Nagy L.G."/>
            <person name="Grigoriev I.V."/>
            <person name="Martin F."/>
            <person name="Rosso M.N."/>
        </authorList>
    </citation>
    <scope>NUCLEOTIDE SEQUENCE [LARGE SCALE GENOMIC DNA]</scope>
    <source>
        <strain evidence="2 3">CIRM-BRFM 1785</strain>
    </source>
</reference>
<name>A0ABQ8KK20_9APHY</name>
<dbReference type="GeneID" id="72000158"/>
<comment type="caution">
    <text evidence="2">The sequence shown here is derived from an EMBL/GenBank/DDBJ whole genome shotgun (WGS) entry which is preliminary data.</text>
</comment>
<proteinExistence type="predicted"/>
<gene>
    <name evidence="2" type="ORF">C8Q71DRAFT_569758</name>
</gene>
<dbReference type="EMBL" id="JADCUA010000008">
    <property type="protein sequence ID" value="KAH9837937.1"/>
    <property type="molecule type" value="Genomic_DNA"/>
</dbReference>
<evidence type="ECO:0000256" key="1">
    <source>
        <dbReference type="SAM" id="MobiDB-lite"/>
    </source>
</evidence>
<dbReference type="Proteomes" id="UP000814176">
    <property type="component" value="Unassembled WGS sequence"/>
</dbReference>
<dbReference type="RefSeq" id="XP_047779975.1">
    <property type="nucleotide sequence ID" value="XM_047919426.1"/>
</dbReference>
<protein>
    <submittedName>
        <fullName evidence="2">Uncharacterized protein</fullName>
    </submittedName>
</protein>
<accession>A0ABQ8KK20</accession>